<name>A0ABR0BI86_PURLI</name>
<reference evidence="1 2" key="1">
    <citation type="journal article" date="2024" name="Microbiol. Resour. Announc.">
        <title>Genome annotations for the ascomycete fungi Trichoderma harzianum, Trichoderma aggressivum, and Purpureocillium lilacinum.</title>
        <authorList>
            <person name="Beijen E.P.W."/>
            <person name="Ohm R.A."/>
        </authorList>
    </citation>
    <scope>NUCLEOTIDE SEQUENCE [LARGE SCALE GENOMIC DNA]</scope>
    <source>
        <strain evidence="1 2">CBS 150709</strain>
    </source>
</reference>
<accession>A0ABR0BI86</accession>
<gene>
    <name evidence="1" type="ORF">Purlil1_11925</name>
</gene>
<evidence type="ECO:0000313" key="1">
    <source>
        <dbReference type="EMBL" id="KAK4078472.1"/>
    </source>
</evidence>
<proteinExistence type="predicted"/>
<sequence length="143" mass="15313">MIEGAPLQKGAEHAPFQPEVTATNHAADREGMAAPRPQPPHDAPLPGVVVQCFATHDPCVRLILTAMPMLEADANRGGHSSSRPTHLHLHLGLGPVQSQPRFFRQAANLGKALTRSSRISWFPGRQTLPDENAGLEAGARAAR</sequence>
<keyword evidence="2" id="KW-1185">Reference proteome</keyword>
<protein>
    <submittedName>
        <fullName evidence="1">Uncharacterized protein</fullName>
    </submittedName>
</protein>
<dbReference type="EMBL" id="JAWRVI010000082">
    <property type="protein sequence ID" value="KAK4078472.1"/>
    <property type="molecule type" value="Genomic_DNA"/>
</dbReference>
<organism evidence="1 2">
    <name type="scientific">Purpureocillium lilacinum</name>
    <name type="common">Paecilomyces lilacinus</name>
    <dbReference type="NCBI Taxonomy" id="33203"/>
    <lineage>
        <taxon>Eukaryota</taxon>
        <taxon>Fungi</taxon>
        <taxon>Dikarya</taxon>
        <taxon>Ascomycota</taxon>
        <taxon>Pezizomycotina</taxon>
        <taxon>Sordariomycetes</taxon>
        <taxon>Hypocreomycetidae</taxon>
        <taxon>Hypocreales</taxon>
        <taxon>Ophiocordycipitaceae</taxon>
        <taxon>Purpureocillium</taxon>
    </lineage>
</organism>
<dbReference type="Proteomes" id="UP001287286">
    <property type="component" value="Unassembled WGS sequence"/>
</dbReference>
<evidence type="ECO:0000313" key="2">
    <source>
        <dbReference type="Proteomes" id="UP001287286"/>
    </source>
</evidence>
<comment type="caution">
    <text evidence="1">The sequence shown here is derived from an EMBL/GenBank/DDBJ whole genome shotgun (WGS) entry which is preliminary data.</text>
</comment>